<keyword evidence="11 15" id="KW-0234">DNA repair</keyword>
<gene>
    <name evidence="16" type="ORF">PYX00_003105</name>
</gene>
<comment type="caution">
    <text evidence="16">The sequence shown here is derived from an EMBL/GenBank/DDBJ whole genome shotgun (WGS) entry which is preliminary data.</text>
</comment>
<keyword evidence="12 15" id="KW-0539">Nucleus</keyword>
<dbReference type="GO" id="GO:0070552">
    <property type="term" value="C:BRISC complex"/>
    <property type="evidence" value="ECO:0007669"/>
    <property type="project" value="UniProtKB-UniRule"/>
</dbReference>
<dbReference type="GO" id="GO:0010212">
    <property type="term" value="P:response to ionizing radiation"/>
    <property type="evidence" value="ECO:0007669"/>
    <property type="project" value="UniProtKB-UniRule"/>
</dbReference>
<evidence type="ECO:0000256" key="9">
    <source>
        <dbReference type="ARBA" id="ARBA00022786"/>
    </source>
</evidence>
<evidence type="ECO:0000256" key="11">
    <source>
        <dbReference type="ARBA" id="ARBA00023204"/>
    </source>
</evidence>
<dbReference type="PANTHER" id="PTHR15189:SF7">
    <property type="entry name" value="BRISC AND BRCA1-A COMPLEX MEMBER 2"/>
    <property type="match status" value="1"/>
</dbReference>
<evidence type="ECO:0000256" key="8">
    <source>
        <dbReference type="ARBA" id="ARBA00022776"/>
    </source>
</evidence>
<comment type="domain">
    <text evidence="15">Contains 2 ubiquitin-conjugating enzyme family-like (UEV-like) regions. These regions lack the critical Cys residues required for ubiquitination but retain the ability to bind ubiquitin.</text>
</comment>
<evidence type="ECO:0000256" key="2">
    <source>
        <dbReference type="ARBA" id="ARBA00019438"/>
    </source>
</evidence>
<evidence type="ECO:0000256" key="15">
    <source>
        <dbReference type="RuleBase" id="RU368019"/>
    </source>
</evidence>
<comment type="subcellular location">
    <subcellularLocation>
        <location evidence="15">Cytoplasm</location>
    </subcellularLocation>
    <subcellularLocation>
        <location evidence="1 15">Nucleus</location>
    </subcellularLocation>
    <text evidence="15">Localizes at sites of DNA damage at double-strand breaks (DSBs).</text>
</comment>
<dbReference type="InterPro" id="IPR010358">
    <property type="entry name" value="BRE"/>
</dbReference>
<dbReference type="GO" id="GO:0006915">
    <property type="term" value="P:apoptotic process"/>
    <property type="evidence" value="ECO:0007669"/>
    <property type="project" value="UniProtKB-UniRule"/>
</dbReference>
<keyword evidence="10 15" id="KW-0156">Chromatin regulator</keyword>
<organism evidence="16">
    <name type="scientific">Menopon gallinae</name>
    <name type="common">poultry shaft louse</name>
    <dbReference type="NCBI Taxonomy" id="328185"/>
    <lineage>
        <taxon>Eukaryota</taxon>
        <taxon>Metazoa</taxon>
        <taxon>Ecdysozoa</taxon>
        <taxon>Arthropoda</taxon>
        <taxon>Hexapoda</taxon>
        <taxon>Insecta</taxon>
        <taxon>Pterygota</taxon>
        <taxon>Neoptera</taxon>
        <taxon>Paraneoptera</taxon>
        <taxon>Psocodea</taxon>
        <taxon>Troctomorpha</taxon>
        <taxon>Phthiraptera</taxon>
        <taxon>Amblycera</taxon>
        <taxon>Menoponidae</taxon>
        <taxon>Menopon</taxon>
    </lineage>
</organism>
<dbReference type="EMBL" id="JARGDH010000002">
    <property type="protein sequence ID" value="KAL0275155.1"/>
    <property type="molecule type" value="Genomic_DNA"/>
</dbReference>
<name>A0AAW2I0X6_9NEOP</name>
<evidence type="ECO:0000256" key="6">
    <source>
        <dbReference type="ARBA" id="ARBA00022737"/>
    </source>
</evidence>
<keyword evidence="4 15" id="KW-0132">Cell division</keyword>
<keyword evidence="5 15" id="KW-0053">Apoptosis</keyword>
<accession>A0AAW2I0X6</accession>
<dbReference type="PANTHER" id="PTHR15189">
    <property type="entry name" value="BRISC AND BRCA1-A COMPLEX MEMBER 2"/>
    <property type="match status" value="1"/>
</dbReference>
<dbReference type="GO" id="GO:0006302">
    <property type="term" value="P:double-strand break repair"/>
    <property type="evidence" value="ECO:0007669"/>
    <property type="project" value="UniProtKB-UniRule"/>
</dbReference>
<evidence type="ECO:0000256" key="5">
    <source>
        <dbReference type="ARBA" id="ARBA00022703"/>
    </source>
</evidence>
<keyword evidence="9 15" id="KW-0833">Ubl conjugation pathway</keyword>
<proteinExistence type="inferred from homology"/>
<evidence type="ECO:0000256" key="4">
    <source>
        <dbReference type="ARBA" id="ARBA00022618"/>
    </source>
</evidence>
<keyword evidence="7 15" id="KW-0227">DNA damage</keyword>
<dbReference type="GO" id="GO:0006325">
    <property type="term" value="P:chromatin organization"/>
    <property type="evidence" value="ECO:0007669"/>
    <property type="project" value="UniProtKB-UniRule"/>
</dbReference>
<dbReference type="GO" id="GO:0031593">
    <property type="term" value="F:polyubiquitin modification-dependent protein binding"/>
    <property type="evidence" value="ECO:0007669"/>
    <property type="project" value="UniProtKB-UniRule"/>
</dbReference>
<dbReference type="Pfam" id="PF06113">
    <property type="entry name" value="BRE"/>
    <property type="match status" value="1"/>
</dbReference>
<dbReference type="GO" id="GO:0051301">
    <property type="term" value="P:cell division"/>
    <property type="evidence" value="ECO:0007669"/>
    <property type="project" value="UniProtKB-UniRule"/>
</dbReference>
<evidence type="ECO:0000256" key="10">
    <source>
        <dbReference type="ARBA" id="ARBA00022853"/>
    </source>
</evidence>
<protein>
    <recommendedName>
        <fullName evidence="2 15">BRISC and BRCA1-A complex member 2</fullName>
    </recommendedName>
</protein>
<sequence length="362" mass="42182">MDHRYGIHPQLMPYVMALTSHPFGLQGAHAEIRNVESGSIITKREKNIGDRFLLIITYCATKLMWQVLMCPHDLTEPPDFIMQDDFLANVDVRVIESQVPSLAHWQPTDPKCLLNVVLELLQLYKQYQGDLLTLNQQSRLCFEYRALSCCLADPMEDLEICVHYQSRVSFLTHLKIDFSKLPTPVPKQKYLILLLIELGENTKNTVSLIKQAELDGVFGNIDLPELKADMILVEYIHLLQNYLQNRVDDVAERLNQRKTLYSLLYQAFEPSILNGDNIMFHSISFLLEVEGFYYVTLIEIPENFPKEQPKITISSMRKHKPGQEIFVGLKSYNYSSEWNVRKIFKKMYDFMKKQAFLQYNKC</sequence>
<evidence type="ECO:0000256" key="3">
    <source>
        <dbReference type="ARBA" id="ARBA00022490"/>
    </source>
</evidence>
<reference evidence="16" key="1">
    <citation type="journal article" date="2024" name="Gigascience">
        <title>Chromosome-level genome of the poultry shaft louse Menopon gallinae provides insight into the host-switching and adaptive evolution of parasitic lice.</title>
        <authorList>
            <person name="Xu Y."/>
            <person name="Ma L."/>
            <person name="Liu S."/>
            <person name="Liang Y."/>
            <person name="Liu Q."/>
            <person name="He Z."/>
            <person name="Tian L."/>
            <person name="Duan Y."/>
            <person name="Cai W."/>
            <person name="Li H."/>
            <person name="Song F."/>
        </authorList>
    </citation>
    <scope>NUCLEOTIDE SEQUENCE</scope>
    <source>
        <strain evidence="16">Cailab_2023a</strain>
    </source>
</reference>
<evidence type="ECO:0000256" key="13">
    <source>
        <dbReference type="ARBA" id="ARBA00023306"/>
    </source>
</evidence>
<dbReference type="GO" id="GO:0005737">
    <property type="term" value="C:cytoplasm"/>
    <property type="evidence" value="ECO:0007669"/>
    <property type="project" value="UniProtKB-SubCell"/>
</dbReference>
<comment type="subunit">
    <text evidence="15">Component of the ARISC complex. Component of the BRCA1-A complex. Component of the BRISC complex. Binds polyubiquitin.</text>
</comment>
<dbReference type="GO" id="GO:0007095">
    <property type="term" value="P:mitotic G2 DNA damage checkpoint signaling"/>
    <property type="evidence" value="ECO:0007669"/>
    <property type="project" value="UniProtKB-UniRule"/>
</dbReference>
<keyword evidence="6" id="KW-0677">Repeat</keyword>
<dbReference type="GO" id="GO:0070531">
    <property type="term" value="C:BRCA1-A complex"/>
    <property type="evidence" value="ECO:0007669"/>
    <property type="project" value="UniProtKB-UniRule"/>
</dbReference>
<evidence type="ECO:0000256" key="12">
    <source>
        <dbReference type="ARBA" id="ARBA00023242"/>
    </source>
</evidence>
<dbReference type="InterPro" id="IPR016135">
    <property type="entry name" value="UBQ-conjugating_enzyme/RWD"/>
</dbReference>
<comment type="similarity">
    <text evidence="14 15">Belongs to the BABAM2 family.</text>
</comment>
<evidence type="ECO:0000256" key="7">
    <source>
        <dbReference type="ARBA" id="ARBA00022763"/>
    </source>
</evidence>
<dbReference type="GO" id="GO:0045739">
    <property type="term" value="P:positive regulation of DNA repair"/>
    <property type="evidence" value="ECO:0007669"/>
    <property type="project" value="UniProtKB-UniRule"/>
</dbReference>
<evidence type="ECO:0000313" key="16">
    <source>
        <dbReference type="EMBL" id="KAL0275155.1"/>
    </source>
</evidence>
<dbReference type="SUPFAM" id="SSF54495">
    <property type="entry name" value="UBC-like"/>
    <property type="match status" value="1"/>
</dbReference>
<keyword evidence="3 15" id="KW-0963">Cytoplasm</keyword>
<keyword evidence="8 15" id="KW-0498">Mitosis</keyword>
<evidence type="ECO:0000256" key="14">
    <source>
        <dbReference type="ARBA" id="ARBA00025766"/>
    </source>
</evidence>
<evidence type="ECO:0000256" key="1">
    <source>
        <dbReference type="ARBA" id="ARBA00004123"/>
    </source>
</evidence>
<dbReference type="AlphaFoldDB" id="A0AAW2I0X6"/>
<keyword evidence="13 15" id="KW-0131">Cell cycle</keyword>
<comment type="function">
    <text evidence="15">May play a role in homeostasis or cellular differentiation in cells of neural, epithelial and germline origins. May also act as a death receptor-associated anti-apoptotic protein, which inhibits the mitochondrial apoptotic pathway.</text>
</comment>